<dbReference type="PANTHER" id="PTHR45985:SF8">
    <property type="entry name" value="CHITIN DEACETYLASE-LIKE 9, ISOFORM A"/>
    <property type="match status" value="1"/>
</dbReference>
<feature type="transmembrane region" description="Helical" evidence="1">
    <location>
        <begin position="341"/>
        <end position="365"/>
    </location>
</feature>
<dbReference type="GO" id="GO:0005975">
    <property type="term" value="P:carbohydrate metabolic process"/>
    <property type="evidence" value="ECO:0007669"/>
    <property type="project" value="InterPro"/>
</dbReference>
<dbReference type="Proteomes" id="UP000242188">
    <property type="component" value="Unassembled WGS sequence"/>
</dbReference>
<reference evidence="2 3" key="1">
    <citation type="journal article" date="2017" name="Nat. Ecol. Evol.">
        <title>Scallop genome provides insights into evolution of bilaterian karyotype and development.</title>
        <authorList>
            <person name="Wang S."/>
            <person name="Zhang J."/>
            <person name="Jiao W."/>
            <person name="Li J."/>
            <person name="Xun X."/>
            <person name="Sun Y."/>
            <person name="Guo X."/>
            <person name="Huan P."/>
            <person name="Dong B."/>
            <person name="Zhang L."/>
            <person name="Hu X."/>
            <person name="Sun X."/>
            <person name="Wang J."/>
            <person name="Zhao C."/>
            <person name="Wang Y."/>
            <person name="Wang D."/>
            <person name="Huang X."/>
            <person name="Wang R."/>
            <person name="Lv J."/>
            <person name="Li Y."/>
            <person name="Zhang Z."/>
            <person name="Liu B."/>
            <person name="Lu W."/>
            <person name="Hui Y."/>
            <person name="Liang J."/>
            <person name="Zhou Z."/>
            <person name="Hou R."/>
            <person name="Li X."/>
            <person name="Liu Y."/>
            <person name="Li H."/>
            <person name="Ning X."/>
            <person name="Lin Y."/>
            <person name="Zhao L."/>
            <person name="Xing Q."/>
            <person name="Dou J."/>
            <person name="Li Y."/>
            <person name="Mao J."/>
            <person name="Guo H."/>
            <person name="Dou H."/>
            <person name="Li T."/>
            <person name="Mu C."/>
            <person name="Jiang W."/>
            <person name="Fu Q."/>
            <person name="Fu X."/>
            <person name="Miao Y."/>
            <person name="Liu J."/>
            <person name="Yu Q."/>
            <person name="Li R."/>
            <person name="Liao H."/>
            <person name="Li X."/>
            <person name="Kong Y."/>
            <person name="Jiang Z."/>
            <person name="Chourrout D."/>
            <person name="Li R."/>
            <person name="Bao Z."/>
        </authorList>
    </citation>
    <scope>NUCLEOTIDE SEQUENCE [LARGE SCALE GENOMIC DNA]</scope>
    <source>
        <strain evidence="2 3">PY_sf001</strain>
    </source>
</reference>
<dbReference type="InterPro" id="IPR052740">
    <property type="entry name" value="CE4"/>
</dbReference>
<organism evidence="2 3">
    <name type="scientific">Mizuhopecten yessoensis</name>
    <name type="common">Japanese scallop</name>
    <name type="synonym">Patinopecten yessoensis</name>
    <dbReference type="NCBI Taxonomy" id="6573"/>
    <lineage>
        <taxon>Eukaryota</taxon>
        <taxon>Metazoa</taxon>
        <taxon>Spiralia</taxon>
        <taxon>Lophotrochozoa</taxon>
        <taxon>Mollusca</taxon>
        <taxon>Bivalvia</taxon>
        <taxon>Autobranchia</taxon>
        <taxon>Pteriomorphia</taxon>
        <taxon>Pectinida</taxon>
        <taxon>Pectinoidea</taxon>
        <taxon>Pectinidae</taxon>
        <taxon>Mizuhopecten</taxon>
    </lineage>
</organism>
<name>A0A210Q995_MIZYE</name>
<dbReference type="OrthoDB" id="504708at2759"/>
<comment type="caution">
    <text evidence="2">The sequence shown here is derived from an EMBL/GenBank/DDBJ whole genome shotgun (WGS) entry which is preliminary data.</text>
</comment>
<dbReference type="SUPFAM" id="SSF88713">
    <property type="entry name" value="Glycoside hydrolase/deacetylase"/>
    <property type="match status" value="1"/>
</dbReference>
<keyword evidence="1" id="KW-0472">Membrane</keyword>
<sequence length="388" mass="44330">MEIGVAILCSLIYFNKITIATDVLCQQGVNCHLPDCFCSTFEHPIDRNDIPQMVFFGFDDAVNEQVAKHYDFMFRRARTNPNGCPIGITLYISHRGTDYNTVKKYYKRGFELAVHSINHGKIDTDSKLLQEARDQRTNIASLAGVPQDHIVGWRSPSLLTRGDAQFDILTELNYTYDVSMTYRRLNMQDPNPWPFTLDYGWPFTHTSCTPSCPRKRHNGFWEVPLNAMILNRFPCTYVDGCFRMPTSADDAYRYVIDNFQSHYRGNRAPFGISMHATWFLHPFTRDGLDMAIRDMLSHGDVYIVTVQQVLEWMKNPVKLSDIHKFDAWSCSITDRIVHGTLLAELVAGVLGIVLLIVGVISAIIIRTRKASTYALLNDLETVNINPEK</sequence>
<evidence type="ECO:0000256" key="1">
    <source>
        <dbReference type="SAM" id="Phobius"/>
    </source>
</evidence>
<protein>
    <recommendedName>
        <fullName evidence="4">NodB homology domain-containing protein</fullName>
    </recommendedName>
</protein>
<dbReference type="InterPro" id="IPR011330">
    <property type="entry name" value="Glyco_hydro/deAcase_b/a-brl"/>
</dbReference>
<keyword evidence="1" id="KW-0812">Transmembrane</keyword>
<dbReference type="AlphaFoldDB" id="A0A210Q995"/>
<dbReference type="Gene3D" id="3.20.20.370">
    <property type="entry name" value="Glycoside hydrolase/deacetylase"/>
    <property type="match status" value="1"/>
</dbReference>
<dbReference type="EMBL" id="NEDP02004526">
    <property type="protein sequence ID" value="OWF45317.1"/>
    <property type="molecule type" value="Genomic_DNA"/>
</dbReference>
<keyword evidence="1" id="KW-1133">Transmembrane helix</keyword>
<evidence type="ECO:0000313" key="2">
    <source>
        <dbReference type="EMBL" id="OWF45317.1"/>
    </source>
</evidence>
<gene>
    <name evidence="2" type="ORF">KP79_PYT12763</name>
</gene>
<accession>A0A210Q995</accession>
<dbReference type="PANTHER" id="PTHR45985">
    <property type="match status" value="1"/>
</dbReference>
<evidence type="ECO:0008006" key="4">
    <source>
        <dbReference type="Google" id="ProtNLM"/>
    </source>
</evidence>
<keyword evidence="3" id="KW-1185">Reference proteome</keyword>
<proteinExistence type="predicted"/>
<evidence type="ECO:0000313" key="3">
    <source>
        <dbReference type="Proteomes" id="UP000242188"/>
    </source>
</evidence>